<name>A0A0A9BQ58_ARUDO</name>
<evidence type="ECO:0000313" key="1">
    <source>
        <dbReference type="EMBL" id="JAD65511.1"/>
    </source>
</evidence>
<organism evidence="1">
    <name type="scientific">Arundo donax</name>
    <name type="common">Giant reed</name>
    <name type="synonym">Donax arundinaceus</name>
    <dbReference type="NCBI Taxonomy" id="35708"/>
    <lineage>
        <taxon>Eukaryota</taxon>
        <taxon>Viridiplantae</taxon>
        <taxon>Streptophyta</taxon>
        <taxon>Embryophyta</taxon>
        <taxon>Tracheophyta</taxon>
        <taxon>Spermatophyta</taxon>
        <taxon>Magnoliopsida</taxon>
        <taxon>Liliopsida</taxon>
        <taxon>Poales</taxon>
        <taxon>Poaceae</taxon>
        <taxon>PACMAD clade</taxon>
        <taxon>Arundinoideae</taxon>
        <taxon>Arundineae</taxon>
        <taxon>Arundo</taxon>
    </lineage>
</organism>
<dbReference type="EMBL" id="GBRH01232384">
    <property type="protein sequence ID" value="JAD65511.1"/>
    <property type="molecule type" value="Transcribed_RNA"/>
</dbReference>
<reference evidence="1" key="1">
    <citation type="submission" date="2014-09" db="EMBL/GenBank/DDBJ databases">
        <authorList>
            <person name="Magalhaes I.L.F."/>
            <person name="Oliveira U."/>
            <person name="Santos F.R."/>
            <person name="Vidigal T.H.D.A."/>
            <person name="Brescovit A.D."/>
            <person name="Santos A.J."/>
        </authorList>
    </citation>
    <scope>NUCLEOTIDE SEQUENCE</scope>
    <source>
        <tissue evidence="1">Shoot tissue taken approximately 20 cm above the soil surface</tissue>
    </source>
</reference>
<dbReference type="AlphaFoldDB" id="A0A0A9BQ58"/>
<protein>
    <submittedName>
        <fullName evidence="1">Uncharacterized protein</fullName>
    </submittedName>
</protein>
<proteinExistence type="predicted"/>
<reference evidence="1" key="2">
    <citation type="journal article" date="2015" name="Data Brief">
        <title>Shoot transcriptome of the giant reed, Arundo donax.</title>
        <authorList>
            <person name="Barrero R.A."/>
            <person name="Guerrero F.D."/>
            <person name="Moolhuijzen P."/>
            <person name="Goolsby J.A."/>
            <person name="Tidwell J."/>
            <person name="Bellgard S.E."/>
            <person name="Bellgard M.I."/>
        </authorList>
    </citation>
    <scope>NUCLEOTIDE SEQUENCE</scope>
    <source>
        <tissue evidence="1">Shoot tissue taken approximately 20 cm above the soil surface</tissue>
    </source>
</reference>
<accession>A0A0A9BQ58</accession>
<sequence>MKFILLMALIAVDLDCLIVNCLKCFFPNLTVTILGCGSVEVRITLTCIVLSLQCGLRFQLCILLVPLLGACSQ</sequence>